<dbReference type="Pfam" id="PF02668">
    <property type="entry name" value="TauD"/>
    <property type="match status" value="1"/>
</dbReference>
<dbReference type="EMBL" id="BAAFGK010000004">
    <property type="protein sequence ID" value="GAB0056917.1"/>
    <property type="molecule type" value="Genomic_DNA"/>
</dbReference>
<keyword evidence="3" id="KW-0045">Antibiotic biosynthesis</keyword>
<gene>
    <name evidence="5" type="ORF">SIID45300_01232</name>
</gene>
<dbReference type="PANTHER" id="PTHR10696:SF56">
    <property type="entry name" value="TAUD_TFDA-LIKE DOMAIN-CONTAINING PROTEIN"/>
    <property type="match status" value="1"/>
</dbReference>
<dbReference type="Proteomes" id="UP001628193">
    <property type="component" value="Unassembled WGS sequence"/>
</dbReference>
<evidence type="ECO:0000256" key="2">
    <source>
        <dbReference type="ARBA" id="ARBA00023002"/>
    </source>
</evidence>
<dbReference type="InterPro" id="IPR050411">
    <property type="entry name" value="AlphaKG_dependent_hydroxylases"/>
</dbReference>
<evidence type="ECO:0000256" key="3">
    <source>
        <dbReference type="ARBA" id="ARBA00023194"/>
    </source>
</evidence>
<evidence type="ECO:0000256" key="1">
    <source>
        <dbReference type="ARBA" id="ARBA00001954"/>
    </source>
</evidence>
<dbReference type="SUPFAM" id="SSF51197">
    <property type="entry name" value="Clavaminate synthase-like"/>
    <property type="match status" value="1"/>
</dbReference>
<comment type="cofactor">
    <cofactor evidence="1">
        <name>Fe(2+)</name>
        <dbReference type="ChEBI" id="CHEBI:29033"/>
    </cofactor>
</comment>
<protein>
    <recommendedName>
        <fullName evidence="4">TauD/TfdA-like domain-containing protein</fullName>
    </recommendedName>
</protein>
<name>A0ABQ0C7Q5_9PROT</name>
<keyword evidence="2" id="KW-0560">Oxidoreductase</keyword>
<keyword evidence="6" id="KW-1185">Reference proteome</keyword>
<evidence type="ECO:0000259" key="4">
    <source>
        <dbReference type="Pfam" id="PF02668"/>
    </source>
</evidence>
<dbReference type="PANTHER" id="PTHR10696">
    <property type="entry name" value="GAMMA-BUTYROBETAINE HYDROXYLASE-RELATED"/>
    <property type="match status" value="1"/>
</dbReference>
<feature type="domain" description="TauD/TfdA-like" evidence="4">
    <location>
        <begin position="105"/>
        <end position="284"/>
    </location>
</feature>
<sequence>MSHFSLDHEADYQAWKTQKLTDYPTRLADLVVEVRDPFDLSRGEVEAILSRCAKTNMALFCLTHPERIHQNPLPAMTARLGISEIDHNLGADGEGLSSLTPGGSKHAPFAHYIPYREAAIGWHTDGYYNPANHPVQALCLYCERPAHEGGENDLLDHDLVYIQLRDHHPEALDALMRPDAMTIPARLENDGAIARPERSGPVFSYTLSGLHMRFTNRVKSIRWRDDDATRQAVEIVRGLFAAKEPIQFRGRLEKGWGLISNNVLHTRAAFSDPPEAEKRVLYRARFFDRLPRTP</sequence>
<organism evidence="5 6">
    <name type="scientific">Candidatus Magnetaquiglobus chichijimensis</name>
    <dbReference type="NCBI Taxonomy" id="3141448"/>
    <lineage>
        <taxon>Bacteria</taxon>
        <taxon>Pseudomonadati</taxon>
        <taxon>Pseudomonadota</taxon>
        <taxon>Magnetococcia</taxon>
        <taxon>Magnetococcales</taxon>
        <taxon>Candidatus Magnetaquicoccaceae</taxon>
        <taxon>Candidatus Magnetaquiglobus</taxon>
    </lineage>
</organism>
<dbReference type="InterPro" id="IPR003819">
    <property type="entry name" value="TauD/TfdA-like"/>
</dbReference>
<accession>A0ABQ0C7Q5</accession>
<reference evidence="5 6" key="1">
    <citation type="submission" date="2024-05" db="EMBL/GenBank/DDBJ databases">
        <authorList>
            <consortium name="Candidatus Magnetaquicoccaceae bacterium FCR-1 genome sequencing consortium"/>
            <person name="Shimoshige H."/>
            <person name="Shimamura S."/>
            <person name="Taoka A."/>
            <person name="Kobayashi H."/>
            <person name="Maekawa T."/>
        </authorList>
    </citation>
    <scope>NUCLEOTIDE SEQUENCE [LARGE SCALE GENOMIC DNA]</scope>
    <source>
        <strain evidence="5 6">FCR-1</strain>
    </source>
</reference>
<dbReference type="RefSeq" id="WP_420904633.1">
    <property type="nucleotide sequence ID" value="NZ_BAAFGK010000004.1"/>
</dbReference>
<evidence type="ECO:0000313" key="6">
    <source>
        <dbReference type="Proteomes" id="UP001628193"/>
    </source>
</evidence>
<reference evidence="5 6" key="2">
    <citation type="submission" date="2024-09" db="EMBL/GenBank/DDBJ databases">
        <title>Draft genome sequence of Candidatus Magnetaquicoccaceae bacterium FCR-1.</title>
        <authorList>
            <person name="Shimoshige H."/>
            <person name="Shimamura S."/>
            <person name="Taoka A."/>
            <person name="Kobayashi H."/>
            <person name="Maekawa T."/>
        </authorList>
    </citation>
    <scope>NUCLEOTIDE SEQUENCE [LARGE SCALE GENOMIC DNA]</scope>
    <source>
        <strain evidence="5 6">FCR-1</strain>
    </source>
</reference>
<evidence type="ECO:0000313" key="5">
    <source>
        <dbReference type="EMBL" id="GAB0056917.1"/>
    </source>
</evidence>
<proteinExistence type="predicted"/>
<dbReference type="Gene3D" id="3.60.130.10">
    <property type="entry name" value="Clavaminate synthase-like"/>
    <property type="match status" value="1"/>
</dbReference>
<dbReference type="InterPro" id="IPR042098">
    <property type="entry name" value="TauD-like_sf"/>
</dbReference>
<comment type="caution">
    <text evidence="5">The sequence shown here is derived from an EMBL/GenBank/DDBJ whole genome shotgun (WGS) entry which is preliminary data.</text>
</comment>